<evidence type="ECO:0000313" key="3">
    <source>
        <dbReference type="Proteomes" id="UP000324233"/>
    </source>
</evidence>
<dbReference type="PANTHER" id="PTHR35801:SF1">
    <property type="entry name" value="PHOSPHOSERINE PHOSPHATASE RSBX"/>
    <property type="match status" value="1"/>
</dbReference>
<gene>
    <name evidence="2" type="primary">rsbT_1</name>
    <name evidence="2" type="ORF">OJF2_30660</name>
</gene>
<dbReference type="InterPro" id="IPR003594">
    <property type="entry name" value="HATPase_dom"/>
</dbReference>
<reference evidence="2 3" key="1">
    <citation type="submission" date="2019-08" db="EMBL/GenBank/DDBJ databases">
        <title>Deep-cultivation of Planctomycetes and their phenomic and genomic characterization uncovers novel biology.</title>
        <authorList>
            <person name="Wiegand S."/>
            <person name="Jogler M."/>
            <person name="Boedeker C."/>
            <person name="Pinto D."/>
            <person name="Vollmers J."/>
            <person name="Rivas-Marin E."/>
            <person name="Kohn T."/>
            <person name="Peeters S.H."/>
            <person name="Heuer A."/>
            <person name="Rast P."/>
            <person name="Oberbeckmann S."/>
            <person name="Bunk B."/>
            <person name="Jeske O."/>
            <person name="Meyerdierks A."/>
            <person name="Storesund J.E."/>
            <person name="Kallscheuer N."/>
            <person name="Luecker S."/>
            <person name="Lage O.M."/>
            <person name="Pohl T."/>
            <person name="Merkel B.J."/>
            <person name="Hornburger P."/>
            <person name="Mueller R.-W."/>
            <person name="Bruemmer F."/>
            <person name="Labrenz M."/>
            <person name="Spormann A.M."/>
            <person name="Op den Camp H."/>
            <person name="Overmann J."/>
            <person name="Amann R."/>
            <person name="Jetten M.S.M."/>
            <person name="Mascher T."/>
            <person name="Medema M.H."/>
            <person name="Devos D.P."/>
            <person name="Kaster A.-K."/>
            <person name="Ovreas L."/>
            <person name="Rohde M."/>
            <person name="Galperin M.Y."/>
            <person name="Jogler C."/>
        </authorList>
    </citation>
    <scope>NUCLEOTIDE SEQUENCE [LARGE SCALE GENOMIC DNA]</scope>
    <source>
        <strain evidence="2 3">OJF2</strain>
    </source>
</reference>
<keyword evidence="2" id="KW-0418">Kinase</keyword>
<evidence type="ECO:0000313" key="2">
    <source>
        <dbReference type="EMBL" id="QEH34526.1"/>
    </source>
</evidence>
<dbReference type="InterPro" id="IPR001932">
    <property type="entry name" value="PPM-type_phosphatase-like_dom"/>
</dbReference>
<dbReference type="AlphaFoldDB" id="A0A5B9W1Q2"/>
<organism evidence="2 3">
    <name type="scientific">Aquisphaera giovannonii</name>
    <dbReference type="NCBI Taxonomy" id="406548"/>
    <lineage>
        <taxon>Bacteria</taxon>
        <taxon>Pseudomonadati</taxon>
        <taxon>Planctomycetota</taxon>
        <taxon>Planctomycetia</taxon>
        <taxon>Isosphaerales</taxon>
        <taxon>Isosphaeraceae</taxon>
        <taxon>Aquisphaera</taxon>
    </lineage>
</organism>
<dbReference type="InterPro" id="IPR036457">
    <property type="entry name" value="PPM-type-like_dom_sf"/>
</dbReference>
<dbReference type="Pfam" id="PF07228">
    <property type="entry name" value="SpoIIE"/>
    <property type="match status" value="1"/>
</dbReference>
<dbReference type="Pfam" id="PF13581">
    <property type="entry name" value="HATPase_c_2"/>
    <property type="match status" value="1"/>
</dbReference>
<dbReference type="Proteomes" id="UP000324233">
    <property type="component" value="Chromosome"/>
</dbReference>
<dbReference type="GO" id="GO:0004674">
    <property type="term" value="F:protein serine/threonine kinase activity"/>
    <property type="evidence" value="ECO:0007669"/>
    <property type="project" value="UniProtKB-EC"/>
</dbReference>
<accession>A0A5B9W1Q2</accession>
<dbReference type="InterPro" id="IPR036890">
    <property type="entry name" value="HATPase_C_sf"/>
</dbReference>
<evidence type="ECO:0000259" key="1">
    <source>
        <dbReference type="SMART" id="SM00331"/>
    </source>
</evidence>
<feature type="domain" description="PPM-type phosphatase" evidence="1">
    <location>
        <begin position="145"/>
        <end position="337"/>
    </location>
</feature>
<dbReference type="CDD" id="cd16934">
    <property type="entry name" value="HATPase_RsbT-like"/>
    <property type="match status" value="1"/>
</dbReference>
<proteinExistence type="predicted"/>
<dbReference type="SUPFAM" id="SSF81606">
    <property type="entry name" value="PP2C-like"/>
    <property type="match status" value="1"/>
</dbReference>
<keyword evidence="3" id="KW-1185">Reference proteome</keyword>
<name>A0A5B9W1Q2_9BACT</name>
<keyword evidence="2" id="KW-0808">Transferase</keyword>
<protein>
    <submittedName>
        <fullName evidence="2">Serine/threonine-protein kinase RsbT</fullName>
        <ecNumber evidence="2">2.7.11.1</ecNumber>
    </submittedName>
</protein>
<dbReference type="RefSeq" id="WP_168221808.1">
    <property type="nucleotide sequence ID" value="NZ_CP042997.1"/>
</dbReference>
<dbReference type="InterPro" id="IPR039248">
    <property type="entry name" value="Ptase_RsbX"/>
</dbReference>
<dbReference type="PANTHER" id="PTHR35801">
    <property type="entry name" value="PHOSPHOSERINE PHOSPHATASE RSBX"/>
    <property type="match status" value="1"/>
</dbReference>
<dbReference type="SUPFAM" id="SSF55874">
    <property type="entry name" value="ATPase domain of HSP90 chaperone/DNA topoisomerase II/histidine kinase"/>
    <property type="match status" value="1"/>
</dbReference>
<dbReference type="EMBL" id="CP042997">
    <property type="protein sequence ID" value="QEH34526.1"/>
    <property type="molecule type" value="Genomic_DNA"/>
</dbReference>
<dbReference type="Gene3D" id="3.30.565.10">
    <property type="entry name" value="Histidine kinase-like ATPase, C-terminal domain"/>
    <property type="match status" value="1"/>
</dbReference>
<dbReference type="Gene3D" id="3.60.40.10">
    <property type="entry name" value="PPM-type phosphatase domain"/>
    <property type="match status" value="1"/>
</dbReference>
<dbReference type="EC" id="2.7.11.1" evidence="2"/>
<sequence>MIVPGQSAVVSVDEATRVGEARRLAASMAERLGFGGGTRSDLAIVVTEAATNLLKHATGGRLVLRPIDELGAAGVEVLALDRGPGMADVGRCLADGFSTAGSPGNGLGAIRRLSTGFDIHSSPSGTAMLARLVEGPPAARGTHPRSGLGVVNQALDGEEVSGDAWAVEEREGRTLIAVADGLGHGLPASEAAREAVRTFRDRAADGPGAVLAAAHDALRKTRGAAMAVAEIDHLRGRLCYAGVGNISGSIVAGPECRGTGLVSHNGTVGHAVRKIQEFAHPWPAGALLVMHSDGLGTQWRLGAYAGLASRSPSLIAGVLYRDFRRERDDVTVLAAREGEAPA</sequence>
<dbReference type="SMART" id="SM00331">
    <property type="entry name" value="PP2C_SIG"/>
    <property type="match status" value="1"/>
</dbReference>
<dbReference type="KEGG" id="agv:OJF2_30660"/>